<dbReference type="PANTHER" id="PTHR10039:SF14">
    <property type="entry name" value="NACHT DOMAIN-CONTAINING PROTEIN"/>
    <property type="match status" value="1"/>
</dbReference>
<name>A0AB34FNJ2_9HYPO</name>
<evidence type="ECO:0000256" key="1">
    <source>
        <dbReference type="ARBA" id="ARBA00022737"/>
    </source>
</evidence>
<evidence type="ECO:0000313" key="3">
    <source>
        <dbReference type="EMBL" id="KAJ6440722.1"/>
    </source>
</evidence>
<evidence type="ECO:0000259" key="2">
    <source>
        <dbReference type="Pfam" id="PF24883"/>
    </source>
</evidence>
<gene>
    <name evidence="3" type="ORF">O9K51_06512</name>
</gene>
<dbReference type="Proteomes" id="UP001163105">
    <property type="component" value="Unassembled WGS sequence"/>
</dbReference>
<organism evidence="3 4">
    <name type="scientific">Purpureocillium lavendulum</name>
    <dbReference type="NCBI Taxonomy" id="1247861"/>
    <lineage>
        <taxon>Eukaryota</taxon>
        <taxon>Fungi</taxon>
        <taxon>Dikarya</taxon>
        <taxon>Ascomycota</taxon>
        <taxon>Pezizomycotina</taxon>
        <taxon>Sordariomycetes</taxon>
        <taxon>Hypocreomycetidae</taxon>
        <taxon>Hypocreales</taxon>
        <taxon>Ophiocordycipitaceae</taxon>
        <taxon>Purpureocillium</taxon>
    </lineage>
</organism>
<keyword evidence="4" id="KW-1185">Reference proteome</keyword>
<dbReference type="Pfam" id="PF24883">
    <property type="entry name" value="NPHP3_N"/>
    <property type="match status" value="1"/>
</dbReference>
<keyword evidence="1" id="KW-0677">Repeat</keyword>
<dbReference type="InterPro" id="IPR056884">
    <property type="entry name" value="NPHP3-like_N"/>
</dbReference>
<comment type="caution">
    <text evidence="3">The sequence shown here is derived from an EMBL/GenBank/DDBJ whole genome shotgun (WGS) entry which is preliminary data.</text>
</comment>
<dbReference type="InterPro" id="IPR027417">
    <property type="entry name" value="P-loop_NTPase"/>
</dbReference>
<evidence type="ECO:0000313" key="4">
    <source>
        <dbReference type="Proteomes" id="UP001163105"/>
    </source>
</evidence>
<dbReference type="EMBL" id="JAQHRD010000005">
    <property type="protein sequence ID" value="KAJ6440722.1"/>
    <property type="molecule type" value="Genomic_DNA"/>
</dbReference>
<feature type="domain" description="Nephrocystin 3-like N-terminal" evidence="2">
    <location>
        <begin position="75"/>
        <end position="150"/>
    </location>
</feature>
<dbReference type="PANTHER" id="PTHR10039">
    <property type="entry name" value="AMELOGENIN"/>
    <property type="match status" value="1"/>
</dbReference>
<dbReference type="SUPFAM" id="SSF52540">
    <property type="entry name" value="P-loop containing nucleoside triphosphate hydrolases"/>
    <property type="match status" value="1"/>
</dbReference>
<proteinExistence type="predicted"/>
<reference evidence="3" key="1">
    <citation type="submission" date="2023-01" db="EMBL/GenBank/DDBJ databases">
        <title>The growth and conidiation of Purpureocillium lavendulum are regulated by nitrogen source and histone H3K14 acetylation.</title>
        <authorList>
            <person name="Tang P."/>
            <person name="Han J."/>
            <person name="Zhang C."/>
            <person name="Tang P."/>
            <person name="Qi F."/>
            <person name="Zhang K."/>
            <person name="Liang L."/>
        </authorList>
    </citation>
    <scope>NUCLEOTIDE SEQUENCE</scope>
    <source>
        <strain evidence="3">YMF1.00683</strain>
    </source>
</reference>
<accession>A0AB34FNJ2</accession>
<protein>
    <submittedName>
        <fullName evidence="3">Only proline and serine are matching in the corresponding protein</fullName>
    </submittedName>
</protein>
<sequence>MSPKSLSEEEAAIDEHVSDDDAVLIDRDDISNYNPDQILPERPDNIRKIRSWLQPTPYNDVGGEYRKHLASHLSGTGSWLTSSDVYQTWLRGDGDGEGLLWIKGIPGSGKSVMAAKLIDELARSNPGCPVLFFFFRQIIEANHKPQALLRD</sequence>
<dbReference type="AlphaFoldDB" id="A0AB34FNJ2"/>